<dbReference type="Pfam" id="PF00116">
    <property type="entry name" value="COX2"/>
    <property type="match status" value="1"/>
</dbReference>
<dbReference type="InterPro" id="IPR034210">
    <property type="entry name" value="CcO_II_C"/>
</dbReference>
<evidence type="ECO:0000256" key="16">
    <source>
        <dbReference type="SAM" id="SignalP"/>
    </source>
</evidence>
<dbReference type="InterPro" id="IPR014222">
    <property type="entry name" value="Cyt_c_oxidase_su2"/>
</dbReference>
<protein>
    <recommendedName>
        <fullName evidence="14">Cytochrome c oxidase subunit 2</fullName>
    </recommendedName>
</protein>
<evidence type="ECO:0000256" key="8">
    <source>
        <dbReference type="ARBA" id="ARBA00022982"/>
    </source>
</evidence>
<dbReference type="CDD" id="cd13912">
    <property type="entry name" value="CcO_II_C"/>
    <property type="match status" value="1"/>
</dbReference>
<keyword evidence="9 15" id="KW-1133">Transmembrane helix</keyword>
<dbReference type="PROSITE" id="PS50999">
    <property type="entry name" value="COX2_TM"/>
    <property type="match status" value="1"/>
</dbReference>
<evidence type="ECO:0000259" key="17">
    <source>
        <dbReference type="PROSITE" id="PS50857"/>
    </source>
</evidence>
<geneLocation type="mitochondrion" evidence="19"/>
<dbReference type="InterPro" id="IPR002429">
    <property type="entry name" value="CcO_II-like_C"/>
</dbReference>
<evidence type="ECO:0000259" key="18">
    <source>
        <dbReference type="PROSITE" id="PS50999"/>
    </source>
</evidence>
<dbReference type="FunFam" id="2.60.40.420:FF:000001">
    <property type="entry name" value="Cytochrome c oxidase subunit 2"/>
    <property type="match status" value="1"/>
</dbReference>
<keyword evidence="3 14" id="KW-0813">Transport</keyword>
<evidence type="ECO:0000256" key="7">
    <source>
        <dbReference type="ARBA" id="ARBA00022967"/>
    </source>
</evidence>
<keyword evidence="8 14" id="KW-0249">Electron transport</keyword>
<evidence type="ECO:0000256" key="4">
    <source>
        <dbReference type="ARBA" id="ARBA00022660"/>
    </source>
</evidence>
<evidence type="ECO:0000313" key="19">
    <source>
        <dbReference type="EMBL" id="AVM80943.1"/>
    </source>
</evidence>
<comment type="subcellular location">
    <subcellularLocation>
        <location evidence="14">Mitochondrion inner membrane</location>
        <topology evidence="14">Multi-pass membrane protein</topology>
    </subcellularLocation>
    <subcellularLocation>
        <location evidence="1">Mitochondrion membrane</location>
        <topology evidence="1">Multi-pass membrane protein</topology>
    </subcellularLocation>
</comment>
<evidence type="ECO:0000256" key="6">
    <source>
        <dbReference type="ARBA" id="ARBA00022723"/>
    </source>
</evidence>
<keyword evidence="6 14" id="KW-0479">Metal-binding</keyword>
<gene>
    <name evidence="19" type="primary">cox2</name>
</gene>
<reference evidence="19" key="1">
    <citation type="journal article" date="2018" name="Sci. Rep.">
        <title>Genome sequencing of Prototheca zopfii genotypes 1 and 2 provides evidence of a severe reduction in organellar genomes.</title>
        <authorList>
            <person name="Severgnini M."/>
            <person name="Lazzari B."/>
            <person name="Capra E."/>
            <person name="Chessa S."/>
            <person name="Luini M."/>
            <person name="Bordoni R."/>
            <person name="Castiglioni B."/>
            <person name="Ricchi M."/>
            <person name="Cremonesi P."/>
        </authorList>
    </citation>
    <scope>NUCLEOTIDE SEQUENCE</scope>
    <source>
        <strain evidence="19">SAG 2021</strain>
    </source>
</reference>
<dbReference type="AlphaFoldDB" id="A0A2P1G7L0"/>
<evidence type="ECO:0000256" key="2">
    <source>
        <dbReference type="ARBA" id="ARBA00007866"/>
    </source>
</evidence>
<keyword evidence="10 14" id="KW-0186">Copper</keyword>
<keyword evidence="7" id="KW-1278">Translocase</keyword>
<comment type="cofactor">
    <cofactor evidence="14">
        <name>Cu cation</name>
        <dbReference type="ChEBI" id="CHEBI:23378"/>
    </cofactor>
    <text evidence="14">Binds a copper A center.</text>
</comment>
<dbReference type="GO" id="GO:1902495">
    <property type="term" value="C:transmembrane transporter complex"/>
    <property type="evidence" value="ECO:0007669"/>
    <property type="project" value="UniProtKB-ARBA"/>
</dbReference>
<feature type="chain" id="PRO_5015171168" description="Cytochrome c oxidase subunit 2" evidence="16">
    <location>
        <begin position="18"/>
        <end position="258"/>
    </location>
</feature>
<evidence type="ECO:0000256" key="10">
    <source>
        <dbReference type="ARBA" id="ARBA00023008"/>
    </source>
</evidence>
<keyword evidence="5 14" id="KW-0812">Transmembrane</keyword>
<dbReference type="NCBIfam" id="TIGR02866">
    <property type="entry name" value="CoxB"/>
    <property type="match status" value="1"/>
</dbReference>
<comment type="catalytic activity">
    <reaction evidence="13">
        <text>4 Fe(II)-[cytochrome c] + O2 + 8 H(+)(in) = 4 Fe(III)-[cytochrome c] + 2 H2O + 4 H(+)(out)</text>
        <dbReference type="Rhea" id="RHEA:11436"/>
        <dbReference type="Rhea" id="RHEA-COMP:10350"/>
        <dbReference type="Rhea" id="RHEA-COMP:14399"/>
        <dbReference type="ChEBI" id="CHEBI:15377"/>
        <dbReference type="ChEBI" id="CHEBI:15378"/>
        <dbReference type="ChEBI" id="CHEBI:15379"/>
        <dbReference type="ChEBI" id="CHEBI:29033"/>
        <dbReference type="ChEBI" id="CHEBI:29034"/>
        <dbReference type="EC" id="7.1.1.9"/>
    </reaction>
    <physiologicalReaction direction="left-to-right" evidence="13">
        <dbReference type="Rhea" id="RHEA:11437"/>
    </physiologicalReaction>
</comment>
<evidence type="ECO:0000256" key="15">
    <source>
        <dbReference type="SAM" id="Phobius"/>
    </source>
</evidence>
<dbReference type="InterPro" id="IPR001505">
    <property type="entry name" value="Copper_CuA"/>
</dbReference>
<dbReference type="InterPro" id="IPR008972">
    <property type="entry name" value="Cupredoxin"/>
</dbReference>
<keyword evidence="12 14" id="KW-0472">Membrane</keyword>
<dbReference type="Pfam" id="PF02790">
    <property type="entry name" value="COX2_TM"/>
    <property type="match status" value="1"/>
</dbReference>
<evidence type="ECO:0000256" key="14">
    <source>
        <dbReference type="RuleBase" id="RU000457"/>
    </source>
</evidence>
<feature type="transmembrane region" description="Helical" evidence="15">
    <location>
        <begin position="45"/>
        <end position="65"/>
    </location>
</feature>
<sequence>MKTLFLFLSFLPFFALADAPEQWQIGLQDPATPIAHGLVDLHHDIMFFLFIILVFVFWMIGRVLYNFHYTKNPIPEKVIHGTVIEIIWTVTPSLILIVIAVPSFALLYSLDEVVDPALTVKVIGHQWYWTYEYSDYAVSDDQSIIFDSYMIPEEDLELGQLRLLEVDNRVVVPVNTHIRVIITAADVIHSWAVPSLGVKCDAVPGRLNQVPLFIKREGIFYGQCSEICGVNHGFMPIAVEAVSLEDYLSWVTTKLEEL</sequence>
<accession>A0A2P1G7L0</accession>
<dbReference type="InterPro" id="IPR045187">
    <property type="entry name" value="CcO_II"/>
</dbReference>
<dbReference type="PRINTS" id="PR01166">
    <property type="entry name" value="CYCOXIDASEII"/>
</dbReference>
<name>A0A2P1G7L0_9CHLO</name>
<feature type="signal peptide" evidence="16">
    <location>
        <begin position="1"/>
        <end position="17"/>
    </location>
</feature>
<dbReference type="Gene3D" id="2.60.40.420">
    <property type="entry name" value="Cupredoxins - blue copper proteins"/>
    <property type="match status" value="1"/>
</dbReference>
<dbReference type="PANTHER" id="PTHR22888">
    <property type="entry name" value="CYTOCHROME C OXIDASE, SUBUNIT II"/>
    <property type="match status" value="1"/>
</dbReference>
<dbReference type="GO" id="GO:0004129">
    <property type="term" value="F:cytochrome-c oxidase activity"/>
    <property type="evidence" value="ECO:0007669"/>
    <property type="project" value="UniProtKB-EC"/>
</dbReference>
<dbReference type="PROSITE" id="PS00078">
    <property type="entry name" value="COX2"/>
    <property type="match status" value="1"/>
</dbReference>
<feature type="transmembrane region" description="Helical" evidence="15">
    <location>
        <begin position="86"/>
        <end position="110"/>
    </location>
</feature>
<keyword evidence="14" id="KW-0999">Mitochondrion inner membrane</keyword>
<dbReference type="Gene3D" id="1.10.287.90">
    <property type="match status" value="1"/>
</dbReference>
<evidence type="ECO:0000256" key="1">
    <source>
        <dbReference type="ARBA" id="ARBA00004225"/>
    </source>
</evidence>
<dbReference type="PANTHER" id="PTHR22888:SF9">
    <property type="entry name" value="CYTOCHROME C OXIDASE SUBUNIT 2"/>
    <property type="match status" value="1"/>
</dbReference>
<evidence type="ECO:0000256" key="12">
    <source>
        <dbReference type="ARBA" id="ARBA00023136"/>
    </source>
</evidence>
<comment type="function">
    <text evidence="14">Component of the cytochrome c oxidase, the last enzyme in the mitochondrial electron transport chain which drives oxidative phosphorylation. The respiratory chain contains 3 multisubunit complexes succinate dehydrogenase (complex II, CII), ubiquinol-cytochrome c oxidoreductase (cytochrome b-c1 complex, complex III, CIII) and cytochrome c oxidase (complex IV, CIV), that cooperate to transfer electrons derived from NADH and succinate to molecular oxygen, creating an electrochemical gradient over the inner membrane that drives transmembrane transport and the ATP synthase. Cytochrome c oxidase is the component of the respiratory chain that catalyzes the reduction of oxygen to water. Electrons originating from reduced cytochrome c in the intermembrane space (IMS) are transferred via the dinuclear copper A center (CU(A)) of subunit 2 and heme A of subunit 1 to the active site in subunit 1, a binuclear center (BNC) formed by heme A3 and copper B (CU(B)). The BNC reduces molecular oxygen to 2 water molecules using 4 electrons from cytochrome c in the IMS and 4 protons from the mitochondrial matrix.</text>
</comment>
<feature type="domain" description="Cytochrome oxidase subunit II transmembrane region profile" evidence="18">
    <location>
        <begin position="19"/>
        <end position="114"/>
    </location>
</feature>
<keyword evidence="4 14" id="KW-0679">Respiratory chain</keyword>
<dbReference type="GO" id="GO:0042773">
    <property type="term" value="P:ATP synthesis coupled electron transport"/>
    <property type="evidence" value="ECO:0007669"/>
    <property type="project" value="TreeGrafter"/>
</dbReference>
<dbReference type="PROSITE" id="PS50857">
    <property type="entry name" value="COX2_CUA"/>
    <property type="match status" value="1"/>
</dbReference>
<dbReference type="InterPro" id="IPR011759">
    <property type="entry name" value="Cyt_c_oxidase_su2_TM_dom"/>
</dbReference>
<keyword evidence="11 14" id="KW-0496">Mitochondrion</keyword>
<dbReference type="InterPro" id="IPR036257">
    <property type="entry name" value="Cyt_c_oxidase_su2_TM_sf"/>
</dbReference>
<organism evidence="19">
    <name type="scientific">Prototheca zopfii</name>
    <dbReference type="NCBI Taxonomy" id="3112"/>
    <lineage>
        <taxon>Eukaryota</taxon>
        <taxon>Viridiplantae</taxon>
        <taxon>Chlorophyta</taxon>
        <taxon>core chlorophytes</taxon>
        <taxon>Trebouxiophyceae</taxon>
        <taxon>Chlorellales</taxon>
        <taxon>Chlorellaceae</taxon>
        <taxon>Prototheca</taxon>
    </lineage>
</organism>
<dbReference type="EMBL" id="MF197534">
    <property type="protein sequence ID" value="AVM80943.1"/>
    <property type="molecule type" value="Genomic_DNA"/>
</dbReference>
<dbReference type="GO" id="GO:0005507">
    <property type="term" value="F:copper ion binding"/>
    <property type="evidence" value="ECO:0007669"/>
    <property type="project" value="InterPro"/>
</dbReference>
<evidence type="ECO:0000256" key="13">
    <source>
        <dbReference type="ARBA" id="ARBA00049512"/>
    </source>
</evidence>
<dbReference type="GO" id="GO:0016491">
    <property type="term" value="F:oxidoreductase activity"/>
    <property type="evidence" value="ECO:0007669"/>
    <property type="project" value="InterPro"/>
</dbReference>
<evidence type="ECO:0000256" key="11">
    <source>
        <dbReference type="ARBA" id="ARBA00023128"/>
    </source>
</evidence>
<dbReference type="FunFam" id="1.10.287.90:FF:000004">
    <property type="entry name" value="Cytochrome c oxidase subunit 2"/>
    <property type="match status" value="1"/>
</dbReference>
<dbReference type="GO" id="GO:1902494">
    <property type="term" value="C:catalytic complex"/>
    <property type="evidence" value="ECO:0007669"/>
    <property type="project" value="UniProtKB-ARBA"/>
</dbReference>
<dbReference type="SUPFAM" id="SSF81464">
    <property type="entry name" value="Cytochrome c oxidase subunit II-like, transmembrane region"/>
    <property type="match status" value="1"/>
</dbReference>
<evidence type="ECO:0000256" key="5">
    <source>
        <dbReference type="ARBA" id="ARBA00022692"/>
    </source>
</evidence>
<dbReference type="SUPFAM" id="SSF49503">
    <property type="entry name" value="Cupredoxins"/>
    <property type="match status" value="1"/>
</dbReference>
<evidence type="ECO:0000256" key="9">
    <source>
        <dbReference type="ARBA" id="ARBA00022989"/>
    </source>
</evidence>
<feature type="domain" description="Cytochrome oxidase subunit II copper A binding" evidence="17">
    <location>
        <begin position="115"/>
        <end position="253"/>
    </location>
</feature>
<keyword evidence="16" id="KW-0732">Signal</keyword>
<evidence type="ECO:0000256" key="3">
    <source>
        <dbReference type="ARBA" id="ARBA00022448"/>
    </source>
</evidence>
<proteinExistence type="inferred from homology"/>
<comment type="similarity">
    <text evidence="2 14">Belongs to the cytochrome c oxidase subunit 2 family.</text>
</comment>
<dbReference type="GO" id="GO:0005743">
    <property type="term" value="C:mitochondrial inner membrane"/>
    <property type="evidence" value="ECO:0007669"/>
    <property type="project" value="UniProtKB-SubCell"/>
</dbReference>